<evidence type="ECO:0000313" key="5">
    <source>
        <dbReference type="EMBL" id="RDW90995.1"/>
    </source>
</evidence>
<dbReference type="OrthoDB" id="10027013at2759"/>
<proteinExistence type="inferred from homology"/>
<evidence type="ECO:0000313" key="6">
    <source>
        <dbReference type="Proteomes" id="UP000256328"/>
    </source>
</evidence>
<comment type="caution">
    <text evidence="5">The sequence shown here is derived from an EMBL/GenBank/DDBJ whole genome shotgun (WGS) entry which is preliminary data.</text>
</comment>
<evidence type="ECO:0000256" key="1">
    <source>
        <dbReference type="ARBA" id="ARBA00008361"/>
    </source>
</evidence>
<dbReference type="PANTHER" id="PTHR44942:SF4">
    <property type="entry name" value="METHYLTRANSFERASE TYPE 11 DOMAIN-CONTAINING PROTEIN"/>
    <property type="match status" value="1"/>
</dbReference>
<dbReference type="PANTHER" id="PTHR44942">
    <property type="entry name" value="METHYLTRANSF_11 DOMAIN-CONTAINING PROTEIN"/>
    <property type="match status" value="1"/>
</dbReference>
<evidence type="ECO:0000256" key="3">
    <source>
        <dbReference type="ARBA" id="ARBA00022679"/>
    </source>
</evidence>
<dbReference type="GO" id="GO:0008757">
    <property type="term" value="F:S-adenosylmethionine-dependent methyltransferase activity"/>
    <property type="evidence" value="ECO:0007669"/>
    <property type="project" value="InterPro"/>
</dbReference>
<keyword evidence="2 5" id="KW-0489">Methyltransferase</keyword>
<dbReference type="AlphaFoldDB" id="A0A3D8SXF6"/>
<dbReference type="EMBL" id="PDLN01000003">
    <property type="protein sequence ID" value="RDW90995.1"/>
    <property type="molecule type" value="Genomic_DNA"/>
</dbReference>
<dbReference type="InterPro" id="IPR029063">
    <property type="entry name" value="SAM-dependent_MTases_sf"/>
</dbReference>
<reference evidence="5 6" key="1">
    <citation type="journal article" date="2018" name="IMA Fungus">
        <title>IMA Genome-F 9: Draft genome sequence of Annulohypoxylon stygium, Aspergillus mulundensis, Berkeleyomyces basicola (syn. Thielaviopsis basicola), Ceratocystis smalleyi, two Cercospora beticola strains, Coleophoma cylindrospora, Fusarium fracticaudum, Phialophora cf. hyalina, and Morchella septimelata.</title>
        <authorList>
            <person name="Wingfield B.D."/>
            <person name="Bills G.F."/>
            <person name="Dong Y."/>
            <person name="Huang W."/>
            <person name="Nel W.J."/>
            <person name="Swalarsk-Parry B.S."/>
            <person name="Vaghefi N."/>
            <person name="Wilken P.M."/>
            <person name="An Z."/>
            <person name="de Beer Z.W."/>
            <person name="De Vos L."/>
            <person name="Chen L."/>
            <person name="Duong T.A."/>
            <person name="Gao Y."/>
            <person name="Hammerbacher A."/>
            <person name="Kikkert J.R."/>
            <person name="Li Y."/>
            <person name="Li H."/>
            <person name="Li K."/>
            <person name="Li Q."/>
            <person name="Liu X."/>
            <person name="Ma X."/>
            <person name="Naidoo K."/>
            <person name="Pethybridge S.J."/>
            <person name="Sun J."/>
            <person name="Steenkamp E.T."/>
            <person name="van der Nest M.A."/>
            <person name="van Wyk S."/>
            <person name="Wingfield M.J."/>
            <person name="Xiong C."/>
            <person name="Yue Q."/>
            <person name="Zhang X."/>
        </authorList>
    </citation>
    <scope>NUCLEOTIDE SEQUENCE [LARGE SCALE GENOMIC DNA]</scope>
    <source>
        <strain evidence="5 6">BP5796</strain>
    </source>
</reference>
<dbReference type="SUPFAM" id="SSF53335">
    <property type="entry name" value="S-adenosyl-L-methionine-dependent methyltransferases"/>
    <property type="match status" value="1"/>
</dbReference>
<keyword evidence="6" id="KW-1185">Reference proteome</keyword>
<sequence length="296" mass="33810">MAAFAKANFPATNYATFRPVYSGAFYQKVLTYHRGPKTLCLDLGTGHGVIARELSKAFTNVLAIDPSLSMIAEAKSSTLQPNITFRTGTAEELEFVQDGSLDMVVAGQAAHWFDYRKLWPMLERKVRKGGTIAFWGYKDNVFTHYPAATKVLDHYCYGMEEHLMGPYWEQPGRQILCDRYRDIHPPKDMFEDVQRIEYEPNVPGTTSGAFGDRLMWKTLSLRQVMGYTRTFSAFHRWREAHAENVAREEGGEGDIVDEMVEEMLEVEPDWMAMGDEWPALEVENEWGSVILLARKT</sequence>
<gene>
    <name evidence="5" type="ORF">BP5796_02160</name>
</gene>
<name>A0A3D8SXF6_9HELO</name>
<evidence type="ECO:0000259" key="4">
    <source>
        <dbReference type="Pfam" id="PF08241"/>
    </source>
</evidence>
<dbReference type="Pfam" id="PF08241">
    <property type="entry name" value="Methyltransf_11"/>
    <property type="match status" value="1"/>
</dbReference>
<dbReference type="CDD" id="cd02440">
    <property type="entry name" value="AdoMet_MTases"/>
    <property type="match status" value="1"/>
</dbReference>
<dbReference type="Proteomes" id="UP000256328">
    <property type="component" value="Unassembled WGS sequence"/>
</dbReference>
<dbReference type="InterPro" id="IPR013216">
    <property type="entry name" value="Methyltransf_11"/>
</dbReference>
<accession>A0A3D8SXF6</accession>
<evidence type="ECO:0000256" key="2">
    <source>
        <dbReference type="ARBA" id="ARBA00022603"/>
    </source>
</evidence>
<protein>
    <submittedName>
        <fullName evidence="5">Putative trans-aconitate 3-methyltransferase</fullName>
    </submittedName>
</protein>
<dbReference type="Gene3D" id="3.40.50.150">
    <property type="entry name" value="Vaccinia Virus protein VP39"/>
    <property type="match status" value="1"/>
</dbReference>
<organism evidence="5 6">
    <name type="scientific">Coleophoma crateriformis</name>
    <dbReference type="NCBI Taxonomy" id="565419"/>
    <lineage>
        <taxon>Eukaryota</taxon>
        <taxon>Fungi</taxon>
        <taxon>Dikarya</taxon>
        <taxon>Ascomycota</taxon>
        <taxon>Pezizomycotina</taxon>
        <taxon>Leotiomycetes</taxon>
        <taxon>Helotiales</taxon>
        <taxon>Dermateaceae</taxon>
        <taxon>Coleophoma</taxon>
    </lineage>
</organism>
<keyword evidence="3 5" id="KW-0808">Transferase</keyword>
<comment type="similarity">
    <text evidence="1">Belongs to the methyltransferase superfamily.</text>
</comment>
<dbReference type="InterPro" id="IPR051052">
    <property type="entry name" value="Diverse_substrate_MTase"/>
</dbReference>
<dbReference type="GO" id="GO:0032259">
    <property type="term" value="P:methylation"/>
    <property type="evidence" value="ECO:0007669"/>
    <property type="project" value="UniProtKB-KW"/>
</dbReference>
<feature type="domain" description="Methyltransferase type 11" evidence="4">
    <location>
        <begin position="41"/>
        <end position="134"/>
    </location>
</feature>